<dbReference type="AlphaFoldDB" id="A0A923PLE8"/>
<sequence length="369" mass="40513">MPVQHFPFALRHALPALLLALALFSCLDEIDLNQGAALPEGIVLQGRINAGAPSDVRIRLERLFRFENSNRPDQVANATVVLENSEGQTLSLPFRDGAYRATIPAGDPDFLVAPGLGYRVRVATREGEAYETDFDVLPAPLAPDGASGEPSTVTRLNAAGDEIMVPGFAYNISGPIRYPDGSPAFIRWTLEQTWKVTDEPGIFPFNENDPKVCYVTQPFEGNDLFLLNSLDVPANRVDNFPLAAQARDFRYAEGNVMTIYQEALSRAAYEYFDQVRRIASTESSIFEPPGGPIVGNARDVNGLTSNVFGFFYATSRSEVRVPISPAQADNPGRFCPLVRSPSPNPQPNSCDDCLRIEGSELPRPVWFPF</sequence>
<keyword evidence="3" id="KW-1185">Reference proteome</keyword>
<name>A0A923PLE8_9BACT</name>
<dbReference type="Pfam" id="PF14054">
    <property type="entry name" value="DUF4249"/>
    <property type="match status" value="1"/>
</dbReference>
<comment type="caution">
    <text evidence="2">The sequence shown here is derived from an EMBL/GenBank/DDBJ whole genome shotgun (WGS) entry which is preliminary data.</text>
</comment>
<protein>
    <submittedName>
        <fullName evidence="2">DUF4249 family protein</fullName>
    </submittedName>
</protein>
<evidence type="ECO:0000313" key="2">
    <source>
        <dbReference type="EMBL" id="MBC6992647.1"/>
    </source>
</evidence>
<proteinExistence type="predicted"/>
<feature type="chain" id="PRO_5036790880" evidence="1">
    <location>
        <begin position="28"/>
        <end position="369"/>
    </location>
</feature>
<accession>A0A923PLE8</accession>
<dbReference type="RefSeq" id="WP_187464786.1">
    <property type="nucleotide sequence ID" value="NZ_JACSIT010000034.1"/>
</dbReference>
<reference evidence="2" key="1">
    <citation type="submission" date="2020-08" db="EMBL/GenBank/DDBJ databases">
        <title>Lewinella bacteria from marine environments.</title>
        <authorList>
            <person name="Zhong Y."/>
        </authorList>
    </citation>
    <scope>NUCLEOTIDE SEQUENCE</scope>
    <source>
        <strain evidence="2">KCTC 42187</strain>
    </source>
</reference>
<dbReference type="EMBL" id="JACSIT010000034">
    <property type="protein sequence ID" value="MBC6992647.1"/>
    <property type="molecule type" value="Genomic_DNA"/>
</dbReference>
<dbReference type="Proteomes" id="UP000650081">
    <property type="component" value="Unassembled WGS sequence"/>
</dbReference>
<feature type="signal peptide" evidence="1">
    <location>
        <begin position="1"/>
        <end position="27"/>
    </location>
</feature>
<gene>
    <name evidence="2" type="ORF">H9S92_00585</name>
</gene>
<dbReference type="InterPro" id="IPR025345">
    <property type="entry name" value="DUF4249"/>
</dbReference>
<organism evidence="2 3">
    <name type="scientific">Neolewinella lacunae</name>
    <dbReference type="NCBI Taxonomy" id="1517758"/>
    <lineage>
        <taxon>Bacteria</taxon>
        <taxon>Pseudomonadati</taxon>
        <taxon>Bacteroidota</taxon>
        <taxon>Saprospiria</taxon>
        <taxon>Saprospirales</taxon>
        <taxon>Lewinellaceae</taxon>
        <taxon>Neolewinella</taxon>
    </lineage>
</organism>
<evidence type="ECO:0000256" key="1">
    <source>
        <dbReference type="SAM" id="SignalP"/>
    </source>
</evidence>
<keyword evidence="1" id="KW-0732">Signal</keyword>
<evidence type="ECO:0000313" key="3">
    <source>
        <dbReference type="Proteomes" id="UP000650081"/>
    </source>
</evidence>